<protein>
    <submittedName>
        <fullName evidence="1">Uncharacterized protein</fullName>
    </submittedName>
</protein>
<evidence type="ECO:0000313" key="2">
    <source>
        <dbReference type="Proteomes" id="UP001205035"/>
    </source>
</evidence>
<dbReference type="Proteomes" id="UP001205035">
    <property type="component" value="Unassembled WGS sequence"/>
</dbReference>
<gene>
    <name evidence="1" type="ORF">NE651_14770</name>
</gene>
<accession>A0AAJ1CIS5</accession>
<dbReference type="RefSeq" id="WP_256166626.1">
    <property type="nucleotide sequence ID" value="NZ_JANGBQ010000039.1"/>
</dbReference>
<sequence>MTYQEMNEAIREAELTVRRAETYLNQMARFLCGRLRKVNPDTLRNLKKELKKFNSQTGEWSG</sequence>
<evidence type="ECO:0000313" key="1">
    <source>
        <dbReference type="EMBL" id="MCQ5084147.1"/>
    </source>
</evidence>
<dbReference type="EMBL" id="JANGBQ010000039">
    <property type="protein sequence ID" value="MCQ5084147.1"/>
    <property type="molecule type" value="Genomic_DNA"/>
</dbReference>
<reference evidence="1" key="1">
    <citation type="submission" date="2022-06" db="EMBL/GenBank/DDBJ databases">
        <title>Isolation of gut microbiota from human fecal samples.</title>
        <authorList>
            <person name="Pamer E.G."/>
            <person name="Barat B."/>
            <person name="Waligurski E."/>
            <person name="Medina S."/>
            <person name="Paddock L."/>
            <person name="Mostad J."/>
        </authorList>
    </citation>
    <scope>NUCLEOTIDE SEQUENCE</scope>
    <source>
        <strain evidence="1">DFI.6.22</strain>
    </source>
</reference>
<name>A0AAJ1CIS5_9BACT</name>
<organism evidence="1 2">
    <name type="scientific">Alistipes onderdonkii</name>
    <dbReference type="NCBI Taxonomy" id="328813"/>
    <lineage>
        <taxon>Bacteria</taxon>
        <taxon>Pseudomonadati</taxon>
        <taxon>Bacteroidota</taxon>
        <taxon>Bacteroidia</taxon>
        <taxon>Bacteroidales</taxon>
        <taxon>Rikenellaceae</taxon>
        <taxon>Alistipes</taxon>
    </lineage>
</organism>
<comment type="caution">
    <text evidence="1">The sequence shown here is derived from an EMBL/GenBank/DDBJ whole genome shotgun (WGS) entry which is preliminary data.</text>
</comment>
<proteinExistence type="predicted"/>
<dbReference type="AlphaFoldDB" id="A0AAJ1CIS5"/>